<organism evidence="2 3">
    <name type="scientific">Candidatus Lambdaproteobacteria bacterium RIFOXYD2_FULL_50_16</name>
    <dbReference type="NCBI Taxonomy" id="1817772"/>
    <lineage>
        <taxon>Bacteria</taxon>
        <taxon>Pseudomonadati</taxon>
        <taxon>Pseudomonadota</taxon>
        <taxon>Candidatus Lambdaproteobacteria</taxon>
    </lineage>
</organism>
<reference evidence="2 3" key="1">
    <citation type="journal article" date="2016" name="Nat. Commun.">
        <title>Thousands of microbial genomes shed light on interconnected biogeochemical processes in an aquifer system.</title>
        <authorList>
            <person name="Anantharaman K."/>
            <person name="Brown C.T."/>
            <person name="Hug L.A."/>
            <person name="Sharon I."/>
            <person name="Castelle C.J."/>
            <person name="Probst A.J."/>
            <person name="Thomas B.C."/>
            <person name="Singh A."/>
            <person name="Wilkins M.J."/>
            <person name="Karaoz U."/>
            <person name="Brodie E.L."/>
            <person name="Williams K.H."/>
            <person name="Hubbard S.S."/>
            <person name="Banfield J.F."/>
        </authorList>
    </citation>
    <scope>NUCLEOTIDE SEQUENCE [LARGE SCALE GENOMIC DNA]</scope>
</reference>
<dbReference type="SUPFAM" id="SSF49899">
    <property type="entry name" value="Concanavalin A-like lectins/glucanases"/>
    <property type="match status" value="1"/>
</dbReference>
<evidence type="ECO:0000313" key="3">
    <source>
        <dbReference type="Proteomes" id="UP000178449"/>
    </source>
</evidence>
<feature type="transmembrane region" description="Helical" evidence="1">
    <location>
        <begin position="12"/>
        <end position="37"/>
    </location>
</feature>
<comment type="caution">
    <text evidence="2">The sequence shown here is derived from an EMBL/GenBank/DDBJ whole genome shotgun (WGS) entry which is preliminary data.</text>
</comment>
<keyword evidence="1" id="KW-0812">Transmembrane</keyword>
<dbReference type="InterPro" id="IPR013320">
    <property type="entry name" value="ConA-like_dom_sf"/>
</dbReference>
<proteinExistence type="predicted"/>
<dbReference type="Gene3D" id="2.60.120.200">
    <property type="match status" value="1"/>
</dbReference>
<dbReference type="EMBL" id="MFNE01000035">
    <property type="protein sequence ID" value="OGG94677.1"/>
    <property type="molecule type" value="Genomic_DNA"/>
</dbReference>
<dbReference type="AlphaFoldDB" id="A0A1F6G987"/>
<sequence>MKQKILEISWLSINGFVLLASLAILVWPIWAYLFAFVTTSEYSDTLREQLKPDYFFSLNNCDAGAQEENSFCGVVEDSQSRIPLFDSLDLEQVQKTGFTISFWITPARLQETREPRFLNLLWVGDNRDSFLPFVSLWINQEDRSFHFSGFNISYNSTPNLVYPERPLHITYTFMPTLGHHVFINNYNLIQMVDGDEPLSKGLFAGKQLQLGIGNGFYPQTGAFGKFSNLMIFKRTLSSKEIRQLHQVPSFLASRNALHQENRKYRFNAILVSITLGTCSAMVLFIKLFSPGFSWVAFFSQSKEKDWVFMLTFLLGVNFLLVYQLFDLLG</sequence>
<feature type="transmembrane region" description="Helical" evidence="1">
    <location>
        <begin position="306"/>
        <end position="325"/>
    </location>
</feature>
<keyword evidence="1" id="KW-1133">Transmembrane helix</keyword>
<evidence type="ECO:0000313" key="2">
    <source>
        <dbReference type="EMBL" id="OGG94677.1"/>
    </source>
</evidence>
<feature type="transmembrane region" description="Helical" evidence="1">
    <location>
        <begin position="264"/>
        <end position="285"/>
    </location>
</feature>
<evidence type="ECO:0000256" key="1">
    <source>
        <dbReference type="SAM" id="Phobius"/>
    </source>
</evidence>
<accession>A0A1F6G987</accession>
<dbReference type="Proteomes" id="UP000178449">
    <property type="component" value="Unassembled WGS sequence"/>
</dbReference>
<evidence type="ECO:0008006" key="4">
    <source>
        <dbReference type="Google" id="ProtNLM"/>
    </source>
</evidence>
<keyword evidence="1" id="KW-0472">Membrane</keyword>
<dbReference type="STRING" id="1817772.A2527_05600"/>
<gene>
    <name evidence="2" type="ORF">A2527_05600</name>
</gene>
<protein>
    <recommendedName>
        <fullName evidence="4">LamG-like jellyroll fold domain-containing protein</fullName>
    </recommendedName>
</protein>
<name>A0A1F6G987_9PROT</name>